<protein>
    <submittedName>
        <fullName evidence="8">Family 43 glycosylhydrolase</fullName>
    </submittedName>
</protein>
<name>A0A9D1CZC5_9FIRM</name>
<keyword evidence="2" id="KW-0624">Polysaccharide degradation</keyword>
<dbReference type="Gene3D" id="2.115.10.20">
    <property type="entry name" value="Glycosyl hydrolase domain, family 43"/>
    <property type="match status" value="1"/>
</dbReference>
<evidence type="ECO:0000256" key="5">
    <source>
        <dbReference type="ARBA" id="ARBA00023295"/>
    </source>
</evidence>
<dbReference type="SUPFAM" id="SSF75005">
    <property type="entry name" value="Arabinanase/levansucrase/invertase"/>
    <property type="match status" value="1"/>
</dbReference>
<evidence type="ECO:0000256" key="4">
    <source>
        <dbReference type="ARBA" id="ARBA00023277"/>
    </source>
</evidence>
<keyword evidence="3 7" id="KW-0378">Hydrolase</keyword>
<evidence type="ECO:0000256" key="6">
    <source>
        <dbReference type="PIRSR" id="PIRSR606710-2"/>
    </source>
</evidence>
<dbReference type="InterPro" id="IPR052176">
    <property type="entry name" value="Glycosyl_Hydrlase_43_Enz"/>
</dbReference>
<evidence type="ECO:0000256" key="1">
    <source>
        <dbReference type="ARBA" id="ARBA00009865"/>
    </source>
</evidence>
<keyword evidence="4" id="KW-0119">Carbohydrate metabolism</keyword>
<feature type="site" description="Important for catalytic activity, responsible for pKa modulation of the active site Glu and correct orientation of both the proton donor and substrate" evidence="6">
    <location>
        <position position="130"/>
    </location>
</feature>
<gene>
    <name evidence="8" type="ORF">IAB26_00215</name>
</gene>
<evidence type="ECO:0000256" key="7">
    <source>
        <dbReference type="RuleBase" id="RU361187"/>
    </source>
</evidence>
<dbReference type="GO" id="GO:0004553">
    <property type="term" value="F:hydrolase activity, hydrolyzing O-glycosyl compounds"/>
    <property type="evidence" value="ECO:0007669"/>
    <property type="project" value="InterPro"/>
</dbReference>
<evidence type="ECO:0000256" key="2">
    <source>
        <dbReference type="ARBA" id="ARBA00022651"/>
    </source>
</evidence>
<dbReference type="Proteomes" id="UP000886886">
    <property type="component" value="Unassembled WGS sequence"/>
</dbReference>
<dbReference type="InterPro" id="IPR023296">
    <property type="entry name" value="Glyco_hydro_beta-prop_sf"/>
</dbReference>
<dbReference type="PANTHER" id="PTHR43772">
    <property type="entry name" value="ENDO-1,4-BETA-XYLANASE"/>
    <property type="match status" value="1"/>
</dbReference>
<reference evidence="8" key="1">
    <citation type="submission" date="2020-10" db="EMBL/GenBank/DDBJ databases">
        <authorList>
            <person name="Gilroy R."/>
        </authorList>
    </citation>
    <scope>NUCLEOTIDE SEQUENCE</scope>
    <source>
        <strain evidence="8">ChiSjej3B21-11622</strain>
    </source>
</reference>
<dbReference type="AlphaFoldDB" id="A0A9D1CZC5"/>
<dbReference type="InterPro" id="IPR006710">
    <property type="entry name" value="Glyco_hydro_43"/>
</dbReference>
<dbReference type="EMBL" id="DVFT01000002">
    <property type="protein sequence ID" value="HIQ94970.1"/>
    <property type="molecule type" value="Genomic_DNA"/>
</dbReference>
<comment type="similarity">
    <text evidence="1 7">Belongs to the glycosyl hydrolase 43 family.</text>
</comment>
<dbReference type="PANTHER" id="PTHR43772:SF2">
    <property type="entry name" value="PUTATIVE (AFU_ORTHOLOGUE AFUA_2G04480)-RELATED"/>
    <property type="match status" value="1"/>
</dbReference>
<dbReference type="GO" id="GO:0045493">
    <property type="term" value="P:xylan catabolic process"/>
    <property type="evidence" value="ECO:0007669"/>
    <property type="project" value="UniProtKB-KW"/>
</dbReference>
<accession>A0A9D1CZC5</accession>
<evidence type="ECO:0000256" key="3">
    <source>
        <dbReference type="ARBA" id="ARBA00022801"/>
    </source>
</evidence>
<comment type="caution">
    <text evidence="8">The sequence shown here is derived from an EMBL/GenBank/DDBJ whole genome shotgun (WGS) entry which is preliminary data.</text>
</comment>
<dbReference type="Pfam" id="PF04616">
    <property type="entry name" value="Glyco_hydro_43"/>
    <property type="match status" value="1"/>
</dbReference>
<keyword evidence="2" id="KW-0858">Xylan degradation</keyword>
<keyword evidence="5 7" id="KW-0326">Glycosidase</keyword>
<evidence type="ECO:0000313" key="8">
    <source>
        <dbReference type="EMBL" id="HIQ94970.1"/>
    </source>
</evidence>
<evidence type="ECO:0000313" key="9">
    <source>
        <dbReference type="Proteomes" id="UP000886886"/>
    </source>
</evidence>
<organism evidence="8 9">
    <name type="scientific">Candidatus Limivivens merdigallinarum</name>
    <dbReference type="NCBI Taxonomy" id="2840859"/>
    <lineage>
        <taxon>Bacteria</taxon>
        <taxon>Bacillati</taxon>
        <taxon>Bacillota</taxon>
        <taxon>Clostridia</taxon>
        <taxon>Lachnospirales</taxon>
        <taxon>Lachnospiraceae</taxon>
        <taxon>Lachnospiraceae incertae sedis</taxon>
        <taxon>Candidatus Limivivens</taxon>
    </lineage>
</organism>
<sequence>MNKNPIIKGYYADPDIRYFDGRYYIYPTTDGGMWKGTVFHCFVSENLADWKDCGVVFDVARDSKWADDFAWAPTAACKNGRYYLYYCANQQIGVAVANQPEGPFQNLSVEEPLLSLSKLENGVKLSQMIDPYFYSDPSGKNYLLFGNGENPAIAELEDDMATLLPGSMRQIAFIGQADFTEAVMVFYKDGLYHFTWSCGDTRSENYHVNYGVAESVFGPVKVVGTILEQKPEKGILAPGHHSIVEDPGTGEYWIAYHRFSTSLPEHVGGEQRGYFRELCLDRLEFDNQGLIVPVCCTP</sequence>
<reference evidence="8" key="2">
    <citation type="journal article" date="2021" name="PeerJ">
        <title>Extensive microbial diversity within the chicken gut microbiome revealed by metagenomics and culture.</title>
        <authorList>
            <person name="Gilroy R."/>
            <person name="Ravi A."/>
            <person name="Getino M."/>
            <person name="Pursley I."/>
            <person name="Horton D.L."/>
            <person name="Alikhan N.F."/>
            <person name="Baker D."/>
            <person name="Gharbi K."/>
            <person name="Hall N."/>
            <person name="Watson M."/>
            <person name="Adriaenssens E.M."/>
            <person name="Foster-Nyarko E."/>
            <person name="Jarju S."/>
            <person name="Secka A."/>
            <person name="Antonio M."/>
            <person name="Oren A."/>
            <person name="Chaudhuri R.R."/>
            <person name="La Ragione R."/>
            <person name="Hildebrand F."/>
            <person name="Pallen M.J."/>
        </authorList>
    </citation>
    <scope>NUCLEOTIDE SEQUENCE</scope>
    <source>
        <strain evidence="8">ChiSjej3B21-11622</strain>
    </source>
</reference>
<proteinExistence type="inferred from homology"/>